<feature type="compositionally biased region" description="Basic and acidic residues" evidence="1">
    <location>
        <begin position="553"/>
        <end position="578"/>
    </location>
</feature>
<dbReference type="Proteomes" id="UP000054558">
    <property type="component" value="Unassembled WGS sequence"/>
</dbReference>
<feature type="region of interest" description="Disordered" evidence="1">
    <location>
        <begin position="553"/>
        <end position="592"/>
    </location>
</feature>
<evidence type="ECO:0000256" key="1">
    <source>
        <dbReference type="SAM" id="MobiDB-lite"/>
    </source>
</evidence>
<sequence>PDDPVDADILKDHATIIKRCHACHVECIRNSATGDVTISGTKFHGTTPGTRESVVGFFVCQTCPPHTKRGRGGVLMPYRRLWCVKCLKFLIPGAFRAAFYHKPDGPWVQNPMKCWHCSTSGTDPKMRDCLSSCPKTTYNDIKAQKPQKPKRRLETALKARPDKRPCLATPLLLSPPMSAVDDRARRAENYQQLAATIKERGLFTSKALPGDFLFFLPDFKEGDNGFQLVEPSLEKRQFPKTVILGCATTTNGPGILRCPSCSDATCIHVCVLQQLVDVTKLEAPVSEKRLPPEAKSEKVKAKKQQQSEPEGEQDETKPLSELGFKAAGDYWAVQLKGEKKWVLCGKKADDTWACQLCRGAEKCRHICKAAKLTYTPPVVTKSTSGTDPKMRDCLSSCPKTTYKDIKAQKPQKPKRRPETALKTRPDKRPCLATPLLLAPPMLAVDDRARRAENYQQLAATIKERGLFTSKALPEDFLFFLPDFKEGDNGFQLVEPSLEKRQFPKPVILGCATTTNGPGILRCPSCSDATCIHVCVLQQLVDVTKLKAPVSERKLPPKAKSEKVKAKKELEKGKAKEQQQSEPEGEQDKTQPLSELGFKAAGDYWAVQLKGEKKWVLCGKKADDTWACQLCRGAEKCRHICKAAKLTYTPPVVTKR</sequence>
<dbReference type="AlphaFoldDB" id="A0A1Y1IW50"/>
<protein>
    <submittedName>
        <fullName evidence="2">Uncharacterized protein</fullName>
    </submittedName>
</protein>
<feature type="region of interest" description="Disordered" evidence="1">
    <location>
        <begin position="287"/>
        <end position="319"/>
    </location>
</feature>
<feature type="region of interest" description="Disordered" evidence="1">
    <location>
        <begin position="404"/>
        <end position="424"/>
    </location>
</feature>
<keyword evidence="3" id="KW-1185">Reference proteome</keyword>
<feature type="compositionally biased region" description="Basic and acidic residues" evidence="1">
    <location>
        <begin position="287"/>
        <end position="299"/>
    </location>
</feature>
<organism evidence="2 3">
    <name type="scientific">Klebsormidium nitens</name>
    <name type="common">Green alga</name>
    <name type="synonym">Ulothrix nitens</name>
    <dbReference type="NCBI Taxonomy" id="105231"/>
    <lineage>
        <taxon>Eukaryota</taxon>
        <taxon>Viridiplantae</taxon>
        <taxon>Streptophyta</taxon>
        <taxon>Klebsormidiophyceae</taxon>
        <taxon>Klebsormidiales</taxon>
        <taxon>Klebsormidiaceae</taxon>
        <taxon>Klebsormidium</taxon>
    </lineage>
</organism>
<proteinExistence type="predicted"/>
<evidence type="ECO:0000313" key="3">
    <source>
        <dbReference type="Proteomes" id="UP000054558"/>
    </source>
</evidence>
<name>A0A1Y1IW50_KLENI</name>
<dbReference type="OMA" id="CPSCSDA"/>
<gene>
    <name evidence="2" type="ORF">KFL_017480010</name>
</gene>
<accession>A0A1Y1IW50</accession>
<evidence type="ECO:0000313" key="2">
    <source>
        <dbReference type="EMBL" id="GAQ93641.1"/>
    </source>
</evidence>
<feature type="non-terminal residue" evidence="2">
    <location>
        <position position="1"/>
    </location>
</feature>
<reference evidence="2 3" key="1">
    <citation type="journal article" date="2014" name="Nat. Commun.">
        <title>Klebsormidium flaccidum genome reveals primary factors for plant terrestrial adaptation.</title>
        <authorList>
            <person name="Hori K."/>
            <person name="Maruyama F."/>
            <person name="Fujisawa T."/>
            <person name="Togashi T."/>
            <person name="Yamamoto N."/>
            <person name="Seo M."/>
            <person name="Sato S."/>
            <person name="Yamada T."/>
            <person name="Mori H."/>
            <person name="Tajima N."/>
            <person name="Moriyama T."/>
            <person name="Ikeuchi M."/>
            <person name="Watanabe M."/>
            <person name="Wada H."/>
            <person name="Kobayashi K."/>
            <person name="Saito M."/>
            <person name="Masuda T."/>
            <person name="Sasaki-Sekimoto Y."/>
            <person name="Mashiguchi K."/>
            <person name="Awai K."/>
            <person name="Shimojima M."/>
            <person name="Masuda S."/>
            <person name="Iwai M."/>
            <person name="Nobusawa T."/>
            <person name="Narise T."/>
            <person name="Kondo S."/>
            <person name="Saito H."/>
            <person name="Sato R."/>
            <person name="Murakawa M."/>
            <person name="Ihara Y."/>
            <person name="Oshima-Yamada Y."/>
            <person name="Ohtaka K."/>
            <person name="Satoh M."/>
            <person name="Sonobe K."/>
            <person name="Ishii M."/>
            <person name="Ohtani R."/>
            <person name="Kanamori-Sato M."/>
            <person name="Honoki R."/>
            <person name="Miyazaki D."/>
            <person name="Mochizuki H."/>
            <person name="Umetsu J."/>
            <person name="Higashi K."/>
            <person name="Shibata D."/>
            <person name="Kamiya Y."/>
            <person name="Sato N."/>
            <person name="Nakamura Y."/>
            <person name="Tabata S."/>
            <person name="Ida S."/>
            <person name="Kurokawa K."/>
            <person name="Ohta H."/>
        </authorList>
    </citation>
    <scope>NUCLEOTIDE SEQUENCE [LARGE SCALE GENOMIC DNA]</scope>
    <source>
        <strain evidence="2 3">NIES-2285</strain>
    </source>
</reference>
<dbReference type="EMBL" id="DF238697">
    <property type="protein sequence ID" value="GAQ93641.1"/>
    <property type="molecule type" value="Genomic_DNA"/>
</dbReference>